<evidence type="ECO:0000256" key="5">
    <source>
        <dbReference type="ARBA" id="ARBA00023163"/>
    </source>
</evidence>
<accession>A0A9N9RTN2</accession>
<evidence type="ECO:0000256" key="3">
    <source>
        <dbReference type="ARBA" id="ARBA00022737"/>
    </source>
</evidence>
<proteinExistence type="inferred from homology"/>
<keyword evidence="5" id="KW-0804">Transcription</keyword>
<dbReference type="Proteomes" id="UP001153620">
    <property type="component" value="Chromosome 2"/>
</dbReference>
<dbReference type="InterPro" id="IPR036322">
    <property type="entry name" value="WD40_repeat_dom_sf"/>
</dbReference>
<dbReference type="Pfam" id="PF00400">
    <property type="entry name" value="WD40"/>
    <property type="match status" value="1"/>
</dbReference>
<reference evidence="6" key="1">
    <citation type="submission" date="2022-01" db="EMBL/GenBank/DDBJ databases">
        <authorList>
            <person name="King R."/>
        </authorList>
    </citation>
    <scope>NUCLEOTIDE SEQUENCE</scope>
</reference>
<protein>
    <submittedName>
        <fullName evidence="6">Uncharacterized protein</fullName>
    </submittedName>
</protein>
<sequence>MSHISPYKLNNYTGQTLKYKLPIYCVKFCPFTDENIFAAAFLNKVEIYKIRDDDSIVKMRTFEAEKHEYFYALDWTIDEKTDEIVLIGAGMKGRIYNILETSIFGINVREETNAINEIVFNPKINYLFAAAHEDGTVCLYNFKSESCIAVCQTQRANSMKQSISVSFDPSGSYLAYGGMTKEIFIVNLKDCKDFQDNLQESLIINNVMAPVKLNLLHNMCVIQDLHVNFIDNINWYAESSVITKSANGNIIFWDIKGLDGQDIPFNSINGLKLVKQQNIIIENCDFWFIRFSVDPLLIYMSIGTGKGEFILYDLQNDSNSNWKCHTISQNISQATIRSSSFSFNGNHLVCCTDDGFLITLKKNTL</sequence>
<dbReference type="AlphaFoldDB" id="A0A9N9RTN2"/>
<dbReference type="InterPro" id="IPR051243">
    <property type="entry name" value="PcG_WD-repeat"/>
</dbReference>
<evidence type="ECO:0000256" key="4">
    <source>
        <dbReference type="ARBA" id="ARBA00023015"/>
    </source>
</evidence>
<evidence type="ECO:0000313" key="6">
    <source>
        <dbReference type="EMBL" id="CAG9803336.1"/>
    </source>
</evidence>
<organism evidence="6 7">
    <name type="scientific">Chironomus riparius</name>
    <dbReference type="NCBI Taxonomy" id="315576"/>
    <lineage>
        <taxon>Eukaryota</taxon>
        <taxon>Metazoa</taxon>
        <taxon>Ecdysozoa</taxon>
        <taxon>Arthropoda</taxon>
        <taxon>Hexapoda</taxon>
        <taxon>Insecta</taxon>
        <taxon>Pterygota</taxon>
        <taxon>Neoptera</taxon>
        <taxon>Endopterygota</taxon>
        <taxon>Diptera</taxon>
        <taxon>Nematocera</taxon>
        <taxon>Chironomoidea</taxon>
        <taxon>Chironomidae</taxon>
        <taxon>Chironominae</taxon>
        <taxon>Chironomus</taxon>
    </lineage>
</organism>
<keyword evidence="7" id="KW-1185">Reference proteome</keyword>
<name>A0A9N9RTN2_9DIPT</name>
<comment type="similarity">
    <text evidence="1">Belongs to the WD repeat ESC family.</text>
</comment>
<dbReference type="InterPro" id="IPR015943">
    <property type="entry name" value="WD40/YVTN_repeat-like_dom_sf"/>
</dbReference>
<dbReference type="InterPro" id="IPR001680">
    <property type="entry name" value="WD40_rpt"/>
</dbReference>
<reference evidence="6" key="2">
    <citation type="submission" date="2022-10" db="EMBL/GenBank/DDBJ databases">
        <authorList>
            <consortium name="ENA_rothamsted_submissions"/>
            <consortium name="culmorum"/>
            <person name="King R."/>
        </authorList>
    </citation>
    <scope>NUCLEOTIDE SEQUENCE</scope>
</reference>
<keyword evidence="4" id="KW-0805">Transcription regulation</keyword>
<dbReference type="EMBL" id="OU895878">
    <property type="protein sequence ID" value="CAG9803336.1"/>
    <property type="molecule type" value="Genomic_DNA"/>
</dbReference>
<keyword evidence="2" id="KW-0853">WD repeat</keyword>
<evidence type="ECO:0000256" key="2">
    <source>
        <dbReference type="ARBA" id="ARBA00022574"/>
    </source>
</evidence>
<keyword evidence="3" id="KW-0677">Repeat</keyword>
<dbReference type="SMART" id="SM00320">
    <property type="entry name" value="WD40"/>
    <property type="match status" value="4"/>
</dbReference>
<dbReference type="PANTHER" id="PTHR10253">
    <property type="entry name" value="POLYCOMB PROTEIN"/>
    <property type="match status" value="1"/>
</dbReference>
<dbReference type="Gene3D" id="2.130.10.10">
    <property type="entry name" value="YVTN repeat-like/Quinoprotein amine dehydrogenase"/>
    <property type="match status" value="1"/>
</dbReference>
<evidence type="ECO:0000313" key="7">
    <source>
        <dbReference type="Proteomes" id="UP001153620"/>
    </source>
</evidence>
<evidence type="ECO:0000256" key="1">
    <source>
        <dbReference type="ARBA" id="ARBA00008075"/>
    </source>
</evidence>
<gene>
    <name evidence="6" type="ORF">CHIRRI_LOCUS6237</name>
</gene>
<dbReference type="SUPFAM" id="SSF50978">
    <property type="entry name" value="WD40 repeat-like"/>
    <property type="match status" value="1"/>
</dbReference>